<dbReference type="PROSITE" id="PS51450">
    <property type="entry name" value="LRR"/>
    <property type="match status" value="1"/>
</dbReference>
<dbReference type="PANTHER" id="PTHR48051">
    <property type="match status" value="1"/>
</dbReference>
<dbReference type="STRING" id="2769.R7QL55"/>
<dbReference type="SMART" id="SM00369">
    <property type="entry name" value="LRR_TYP"/>
    <property type="match status" value="6"/>
</dbReference>
<evidence type="ECO:0000256" key="1">
    <source>
        <dbReference type="ARBA" id="ARBA00022614"/>
    </source>
</evidence>
<feature type="domain" description="Disease resistance R13L4/SHOC-2-like LRR" evidence="3">
    <location>
        <begin position="174"/>
        <end position="249"/>
    </location>
</feature>
<dbReference type="Gramene" id="CDF38814">
    <property type="protein sequence ID" value="CDF38814"/>
    <property type="gene ID" value="CHC_T00008541001"/>
</dbReference>
<dbReference type="GeneID" id="17326438"/>
<organism evidence="4 5">
    <name type="scientific">Chondrus crispus</name>
    <name type="common">Carrageen Irish moss</name>
    <name type="synonym">Polymorpha crispa</name>
    <dbReference type="NCBI Taxonomy" id="2769"/>
    <lineage>
        <taxon>Eukaryota</taxon>
        <taxon>Rhodophyta</taxon>
        <taxon>Florideophyceae</taxon>
        <taxon>Rhodymeniophycidae</taxon>
        <taxon>Gigartinales</taxon>
        <taxon>Gigartinaceae</taxon>
        <taxon>Chondrus</taxon>
    </lineage>
</organism>
<dbReference type="InterPro" id="IPR001611">
    <property type="entry name" value="Leu-rich_rpt"/>
</dbReference>
<protein>
    <submittedName>
        <fullName evidence="4">Leucine rich repeat-containing protein</fullName>
    </submittedName>
</protein>
<dbReference type="PhylomeDB" id="R7QL55"/>
<sequence length="269" mass="28777">MHFSSSLADFMERLNEGPAGIDDALAAVEKCAADSGTVLDLQQMTLTDEDLQLISTKFDSLAAHVTKLNLFMNEISVLPASITALSNLEILHAGCNPLESVDAALFAALPKLTEIDVGFSEILSQLPDSFSNLPSLKVLKAGNGRLTSLPPSLFKCSNLEELYLYGNSLKGVSEEIGELRKLKLLNLGRNQIASLPDSIGRCGVLETLHLYENCLSSLPKGVVRLEHLQTLNVNSNANLPMPPREVRCLAAAKSTASFLATGVANGTTI</sequence>
<dbReference type="KEGG" id="ccp:CHC_T00008541001"/>
<dbReference type="Pfam" id="PF13855">
    <property type="entry name" value="LRR_8"/>
    <property type="match status" value="1"/>
</dbReference>
<proteinExistence type="predicted"/>
<dbReference type="Gene3D" id="3.80.10.10">
    <property type="entry name" value="Ribonuclease Inhibitor"/>
    <property type="match status" value="2"/>
</dbReference>
<dbReference type="SUPFAM" id="SSF52047">
    <property type="entry name" value="RNI-like"/>
    <property type="match status" value="1"/>
</dbReference>
<dbReference type="OrthoDB" id="5458at2759"/>
<evidence type="ECO:0000313" key="4">
    <source>
        <dbReference type="EMBL" id="CDF38814.1"/>
    </source>
</evidence>
<dbReference type="EMBL" id="HG001969">
    <property type="protein sequence ID" value="CDF38814.1"/>
    <property type="molecule type" value="Genomic_DNA"/>
</dbReference>
<dbReference type="PANTHER" id="PTHR48051:SF46">
    <property type="entry name" value="LEUCINE RICH REPEAT-CONTAINING DOMAIN PROTEIN"/>
    <property type="match status" value="1"/>
</dbReference>
<dbReference type="InterPro" id="IPR003591">
    <property type="entry name" value="Leu-rich_rpt_typical-subtyp"/>
</dbReference>
<evidence type="ECO:0000256" key="2">
    <source>
        <dbReference type="ARBA" id="ARBA00022737"/>
    </source>
</evidence>
<dbReference type="InterPro" id="IPR050216">
    <property type="entry name" value="LRR_domain-containing"/>
</dbReference>
<keyword evidence="2" id="KW-0677">Repeat</keyword>
<keyword evidence="1" id="KW-0433">Leucine-rich repeat</keyword>
<evidence type="ECO:0000313" key="5">
    <source>
        <dbReference type="Proteomes" id="UP000012073"/>
    </source>
</evidence>
<evidence type="ECO:0000259" key="3">
    <source>
        <dbReference type="Pfam" id="PF23598"/>
    </source>
</evidence>
<keyword evidence="5" id="KW-1185">Reference proteome</keyword>
<name>R7QL55_CHOCR</name>
<reference evidence="5" key="1">
    <citation type="journal article" date="2013" name="Proc. Natl. Acad. Sci. U.S.A.">
        <title>Genome structure and metabolic features in the red seaweed Chondrus crispus shed light on evolution of the Archaeplastida.</title>
        <authorList>
            <person name="Collen J."/>
            <person name="Porcel B."/>
            <person name="Carre W."/>
            <person name="Ball S.G."/>
            <person name="Chaparro C."/>
            <person name="Tonon T."/>
            <person name="Barbeyron T."/>
            <person name="Michel G."/>
            <person name="Noel B."/>
            <person name="Valentin K."/>
            <person name="Elias M."/>
            <person name="Artiguenave F."/>
            <person name="Arun A."/>
            <person name="Aury J.M."/>
            <person name="Barbosa-Neto J.F."/>
            <person name="Bothwell J.H."/>
            <person name="Bouget F.Y."/>
            <person name="Brillet L."/>
            <person name="Cabello-Hurtado F."/>
            <person name="Capella-Gutierrez S."/>
            <person name="Charrier B."/>
            <person name="Cladiere L."/>
            <person name="Cock J.M."/>
            <person name="Coelho S.M."/>
            <person name="Colleoni C."/>
            <person name="Czjzek M."/>
            <person name="Da Silva C."/>
            <person name="Delage L."/>
            <person name="Denoeud F."/>
            <person name="Deschamps P."/>
            <person name="Dittami S.M."/>
            <person name="Gabaldon T."/>
            <person name="Gachon C.M."/>
            <person name="Groisillier A."/>
            <person name="Herve C."/>
            <person name="Jabbari K."/>
            <person name="Katinka M."/>
            <person name="Kloareg B."/>
            <person name="Kowalczyk N."/>
            <person name="Labadie K."/>
            <person name="Leblanc C."/>
            <person name="Lopez P.J."/>
            <person name="McLachlan D.H."/>
            <person name="Meslet-Cladiere L."/>
            <person name="Moustafa A."/>
            <person name="Nehr Z."/>
            <person name="Nyvall Collen P."/>
            <person name="Panaud O."/>
            <person name="Partensky F."/>
            <person name="Poulain J."/>
            <person name="Rensing S.A."/>
            <person name="Rousvoal S."/>
            <person name="Samson G."/>
            <person name="Symeonidi A."/>
            <person name="Weissenbach J."/>
            <person name="Zambounis A."/>
            <person name="Wincker P."/>
            <person name="Boyen C."/>
        </authorList>
    </citation>
    <scope>NUCLEOTIDE SEQUENCE [LARGE SCALE GENOMIC DNA]</scope>
    <source>
        <strain evidence="5">cv. Stackhouse</strain>
    </source>
</reference>
<accession>R7QL55</accession>
<dbReference type="GO" id="GO:0005737">
    <property type="term" value="C:cytoplasm"/>
    <property type="evidence" value="ECO:0007669"/>
    <property type="project" value="TreeGrafter"/>
</dbReference>
<dbReference type="InterPro" id="IPR032675">
    <property type="entry name" value="LRR_dom_sf"/>
</dbReference>
<dbReference type="InterPro" id="IPR055414">
    <property type="entry name" value="LRR_R13L4/SHOC2-like"/>
</dbReference>
<dbReference type="AlphaFoldDB" id="R7QL55"/>
<dbReference type="Pfam" id="PF23598">
    <property type="entry name" value="LRR_14"/>
    <property type="match status" value="1"/>
</dbReference>
<dbReference type="Proteomes" id="UP000012073">
    <property type="component" value="Unassembled WGS sequence"/>
</dbReference>
<dbReference type="RefSeq" id="XP_005718719.1">
    <property type="nucleotide sequence ID" value="XM_005718662.1"/>
</dbReference>
<gene>
    <name evidence="4" type="ORF">CHC_T00008541001</name>
</gene>